<dbReference type="PROSITE" id="PS51186">
    <property type="entry name" value="GNAT"/>
    <property type="match status" value="1"/>
</dbReference>
<evidence type="ECO:0000259" key="1">
    <source>
        <dbReference type="PROSITE" id="PS51186"/>
    </source>
</evidence>
<dbReference type="GO" id="GO:0016747">
    <property type="term" value="F:acyltransferase activity, transferring groups other than amino-acyl groups"/>
    <property type="evidence" value="ECO:0007669"/>
    <property type="project" value="InterPro"/>
</dbReference>
<dbReference type="PANTHER" id="PTHR43792">
    <property type="entry name" value="GNAT FAMILY, PUTATIVE (AFU_ORTHOLOGUE AFUA_3G00765)-RELATED-RELATED"/>
    <property type="match status" value="1"/>
</dbReference>
<dbReference type="InterPro" id="IPR051531">
    <property type="entry name" value="N-acetyltransferase"/>
</dbReference>
<proteinExistence type="predicted"/>
<comment type="caution">
    <text evidence="2">The sequence shown here is derived from an EMBL/GenBank/DDBJ whole genome shotgun (WGS) entry which is preliminary data.</text>
</comment>
<dbReference type="Pfam" id="PF13302">
    <property type="entry name" value="Acetyltransf_3"/>
    <property type="match status" value="1"/>
</dbReference>
<keyword evidence="2" id="KW-0808">Transferase</keyword>
<dbReference type="Gene3D" id="3.40.630.30">
    <property type="match status" value="1"/>
</dbReference>
<reference evidence="2" key="1">
    <citation type="journal article" date="2018" name="Nat. Biotechnol.">
        <title>A standardized bacterial taxonomy based on genome phylogeny substantially revises the tree of life.</title>
        <authorList>
            <person name="Parks D.H."/>
            <person name="Chuvochina M."/>
            <person name="Waite D.W."/>
            <person name="Rinke C."/>
            <person name="Skarshewski A."/>
            <person name="Chaumeil P.A."/>
            <person name="Hugenholtz P."/>
        </authorList>
    </citation>
    <scope>NUCLEOTIDE SEQUENCE [LARGE SCALE GENOMIC DNA]</scope>
    <source>
        <strain evidence="2">UBA11284</strain>
    </source>
</reference>
<evidence type="ECO:0000313" key="2">
    <source>
        <dbReference type="EMBL" id="HCA01933.1"/>
    </source>
</evidence>
<protein>
    <submittedName>
        <fullName evidence="2">Alanine acetyltransferase</fullName>
    </submittedName>
</protein>
<dbReference type="InterPro" id="IPR016181">
    <property type="entry name" value="Acyl_CoA_acyltransferase"/>
</dbReference>
<dbReference type="AlphaFoldDB" id="A0A3D0KEH7"/>
<dbReference type="InterPro" id="IPR000182">
    <property type="entry name" value="GNAT_dom"/>
</dbReference>
<dbReference type="EMBL" id="DOTR01000034">
    <property type="protein sequence ID" value="HCA01933.1"/>
    <property type="molecule type" value="Genomic_DNA"/>
</dbReference>
<feature type="domain" description="N-acetyltransferase" evidence="1">
    <location>
        <begin position="7"/>
        <end position="171"/>
    </location>
</feature>
<organism evidence="2">
    <name type="scientific">Halomonas campaniensis</name>
    <dbReference type="NCBI Taxonomy" id="213554"/>
    <lineage>
        <taxon>Bacteria</taxon>
        <taxon>Pseudomonadati</taxon>
        <taxon>Pseudomonadota</taxon>
        <taxon>Gammaproteobacteria</taxon>
        <taxon>Oceanospirillales</taxon>
        <taxon>Halomonadaceae</taxon>
        <taxon>Halomonas</taxon>
    </lineage>
</organism>
<accession>A0A3D0KEH7</accession>
<name>A0A3D0KEH7_9GAMM</name>
<dbReference type="SUPFAM" id="SSF55729">
    <property type="entry name" value="Acyl-CoA N-acyltransferases (Nat)"/>
    <property type="match status" value="1"/>
</dbReference>
<sequence length="172" mass="19423">MRHADAFSFRQIAPEDAAELLLFEATERDWFEQHIEARAEHFYTPEGISQHIHEYLALNAQGRMRPLIIQYQGAIVGRANLREIENGYAKVGYRIAQHACGNGLAQKALNHLISEARCIDQINTLTATVSLDNHASQRVLTKAGFEVMEKLPEYSVVAGRKLDCVMMQKTDV</sequence>
<gene>
    <name evidence="2" type="ORF">DEO68_07075</name>
</gene>